<organism evidence="2 3">
    <name type="scientific">Dryobates pubescens</name>
    <name type="common">Downy woodpecker</name>
    <name type="synonym">Picoides pubescens</name>
    <dbReference type="NCBI Taxonomy" id="118200"/>
    <lineage>
        <taxon>Eukaryota</taxon>
        <taxon>Metazoa</taxon>
        <taxon>Chordata</taxon>
        <taxon>Craniata</taxon>
        <taxon>Vertebrata</taxon>
        <taxon>Euteleostomi</taxon>
        <taxon>Archelosauria</taxon>
        <taxon>Archosauria</taxon>
        <taxon>Dinosauria</taxon>
        <taxon>Saurischia</taxon>
        <taxon>Theropoda</taxon>
        <taxon>Coelurosauria</taxon>
        <taxon>Aves</taxon>
        <taxon>Neognathae</taxon>
        <taxon>Neoaves</taxon>
        <taxon>Telluraves</taxon>
        <taxon>Coraciimorphae</taxon>
        <taxon>Piciformes</taxon>
        <taxon>Picidae</taxon>
        <taxon>Dryobates</taxon>
    </lineage>
</organism>
<protein>
    <submittedName>
        <fullName evidence="2">Uncharacterized protein</fullName>
    </submittedName>
</protein>
<keyword evidence="1" id="KW-0472">Membrane</keyword>
<sequence length="138" mass="15181">RDHKSFLQVVIRGFLPGSLICHGDVVFQNPAPTSLQVLEALVLSVGPDKALDGSDFQVDPYSLAVGEDTLEPPEPQPGFPEYGVAIIVVCGLCIIAAPIAILLVRARRLSRWDRPALWDRRNAEAGTQTMEMENRGFW</sequence>
<dbReference type="AlphaFoldDB" id="A0A093G0N3"/>
<feature type="non-terminal residue" evidence="2">
    <location>
        <position position="138"/>
    </location>
</feature>
<dbReference type="EMBL" id="KL215190">
    <property type="protein sequence ID" value="KFV63735.1"/>
    <property type="molecule type" value="Genomic_DNA"/>
</dbReference>
<reference evidence="2 3" key="1">
    <citation type="submission" date="2014-04" db="EMBL/GenBank/DDBJ databases">
        <title>Genome evolution of avian class.</title>
        <authorList>
            <person name="Zhang G."/>
            <person name="Li C."/>
        </authorList>
    </citation>
    <scope>NUCLEOTIDE SEQUENCE [LARGE SCALE GENOMIC DNA]</scope>
    <source>
        <strain evidence="2">BGI_N307</strain>
    </source>
</reference>
<name>A0A093G0N3_DRYPU</name>
<gene>
    <name evidence="2" type="ORF">N307_15377</name>
</gene>
<keyword evidence="3" id="KW-1185">Reference proteome</keyword>
<evidence type="ECO:0000313" key="2">
    <source>
        <dbReference type="EMBL" id="KFV63735.1"/>
    </source>
</evidence>
<evidence type="ECO:0000313" key="3">
    <source>
        <dbReference type="Proteomes" id="UP000053875"/>
    </source>
</evidence>
<feature type="transmembrane region" description="Helical" evidence="1">
    <location>
        <begin position="82"/>
        <end position="104"/>
    </location>
</feature>
<accession>A0A093G0N3</accession>
<feature type="non-terminal residue" evidence="2">
    <location>
        <position position="1"/>
    </location>
</feature>
<keyword evidence="1" id="KW-1133">Transmembrane helix</keyword>
<dbReference type="Proteomes" id="UP000053875">
    <property type="component" value="Unassembled WGS sequence"/>
</dbReference>
<keyword evidence="1" id="KW-0812">Transmembrane</keyword>
<evidence type="ECO:0000256" key="1">
    <source>
        <dbReference type="SAM" id="Phobius"/>
    </source>
</evidence>
<proteinExistence type="predicted"/>